<feature type="compositionally biased region" description="Polar residues" evidence="1">
    <location>
        <begin position="35"/>
        <end position="59"/>
    </location>
</feature>
<feature type="region of interest" description="Disordered" evidence="1">
    <location>
        <begin position="608"/>
        <end position="728"/>
    </location>
</feature>
<feature type="domain" description="STB6-like N-terminal" evidence="2">
    <location>
        <begin position="80"/>
        <end position="219"/>
    </location>
</feature>
<proteinExistence type="predicted"/>
<feature type="compositionally biased region" description="Basic and acidic residues" evidence="1">
    <location>
        <begin position="70"/>
        <end position="80"/>
    </location>
</feature>
<dbReference type="PANTHER" id="PTHR31011">
    <property type="entry name" value="PROTEIN STB2-RELATED"/>
    <property type="match status" value="1"/>
</dbReference>
<dbReference type="Proteomes" id="UP001303373">
    <property type="component" value="Chromosome 14"/>
</dbReference>
<protein>
    <submittedName>
        <fullName evidence="3">Protein stb2</fullName>
    </submittedName>
</protein>
<feature type="compositionally biased region" description="Polar residues" evidence="1">
    <location>
        <begin position="684"/>
        <end position="695"/>
    </location>
</feature>
<dbReference type="AlphaFoldDB" id="A0AAQ3RCZ5"/>
<dbReference type="GO" id="GO:0070822">
    <property type="term" value="C:Sin3-type complex"/>
    <property type="evidence" value="ECO:0007669"/>
    <property type="project" value="TreeGrafter"/>
</dbReference>
<feature type="compositionally biased region" description="Low complexity" evidence="1">
    <location>
        <begin position="583"/>
        <end position="594"/>
    </location>
</feature>
<reference evidence="3 4" key="1">
    <citation type="submission" date="2023-11" db="EMBL/GenBank/DDBJ databases">
        <title>An acidophilic fungus is an integral part of prey digestion in a carnivorous sundew plant.</title>
        <authorList>
            <person name="Tsai I.J."/>
        </authorList>
    </citation>
    <scope>NUCLEOTIDE SEQUENCE [LARGE SCALE GENOMIC DNA]</scope>
    <source>
        <strain evidence="3">169a</strain>
    </source>
</reference>
<sequence>MTTALPRQLTEIEVAGHKMASRISFDNRHVHAPPLQTNELSDPTTAPRTGTPASRQYQTLPRLDGTPEETNSRRKQPDHQRFVLTDPVAFRYLEEDPTTAVLERRQELHGYECYVVEQWTTSRTHPTFVITTYTGDPSHVVVVDVLSVPTDEATWSPRLRVYFRALNHYHATRRQTSLGILMVTNLSSFPSSLTVIPVPDGDLMKHRSDFFVNENLKRLGCSGRVGLTLAPPSGATVAKFHQLYRTSDKMTVYKSVIELVKLCQSALMLFDKLEIDYADGLLCDMTERAINDWWIEIGNEQYNIEPHDGILGPTTVSGLLGLLMGSRNRLHSVNAPVSKDAFDVEAMKRGISHFQKQCRLPRTRRLDRKTLIRLQDATIKAANSEGWMVPKAVKSTVAELSGKGGEMVMDVVSRRDRAGIAEIETCDMDRFVQLIYGERCKWLWYGKPLKKARVSSGGTTQANGHGKRPLIFRPDDHGGFTWTARKSLVDGFSIDKHEEFDDMVSPVKEEDEDTDEEDPKRQSYFKRGTTGLRNETRSGIGKLKGAVGLKGHHHKSSAEYSPTTPTDESGKPKRPLFRRAQTSPLSSPDSLASPIRTHRLDAAVLGDLKGRNTTDPSQSNNPISPTTQQRLDTAIGEPRNRIATDPGQSKWTSYKVPFPNGPAPNEWENISTRNSPKVNEKQNEYQPGNRTSEQPSEAISASAAERSARSSVYNEWDTKKDAPSGMEENTRPLLRQAHSFNHFVGVRIEQPSEEGVPRHLSFSLAEESVLRWVDAFDSGDAAAYNEFGAQLAEQKHHAEEAKMLNIAITTLASSTVNWTRNQLRALQSLLEAADTDQTLLEASYLPKVEAVSAMQASSEEVLREQKERLEEGGKEIETLAAKLEYEIGGLKSRVEDVEAGVRDFEKGVARVEDRACELERLGRDERRWGCIIS</sequence>
<organism evidence="3 4">
    <name type="scientific">Acrodontium crateriforme</name>
    <dbReference type="NCBI Taxonomy" id="150365"/>
    <lineage>
        <taxon>Eukaryota</taxon>
        <taxon>Fungi</taxon>
        <taxon>Dikarya</taxon>
        <taxon>Ascomycota</taxon>
        <taxon>Pezizomycotina</taxon>
        <taxon>Dothideomycetes</taxon>
        <taxon>Dothideomycetidae</taxon>
        <taxon>Mycosphaerellales</taxon>
        <taxon>Teratosphaeriaceae</taxon>
        <taxon>Acrodontium</taxon>
    </lineage>
</organism>
<feature type="region of interest" description="Disordered" evidence="1">
    <location>
        <begin position="33"/>
        <end position="80"/>
    </location>
</feature>
<gene>
    <name evidence="3" type="ORF">R9X50_00781700</name>
</gene>
<feature type="region of interest" description="Disordered" evidence="1">
    <location>
        <begin position="500"/>
        <end position="596"/>
    </location>
</feature>
<evidence type="ECO:0000259" key="2">
    <source>
        <dbReference type="Pfam" id="PF25995"/>
    </source>
</evidence>
<keyword evidence="4" id="KW-1185">Reference proteome</keyword>
<dbReference type="PANTHER" id="PTHR31011:SF2">
    <property type="entry name" value="PROTEIN STB2-RELATED"/>
    <property type="match status" value="1"/>
</dbReference>
<feature type="compositionally biased region" description="Polar residues" evidence="1">
    <location>
        <begin position="558"/>
        <end position="567"/>
    </location>
</feature>
<dbReference type="Pfam" id="PF25995">
    <property type="entry name" value="STB6_N"/>
    <property type="match status" value="1"/>
</dbReference>
<evidence type="ECO:0000256" key="1">
    <source>
        <dbReference type="SAM" id="MobiDB-lite"/>
    </source>
</evidence>
<evidence type="ECO:0000313" key="3">
    <source>
        <dbReference type="EMBL" id="WPH04920.1"/>
    </source>
</evidence>
<dbReference type="EMBL" id="CP138593">
    <property type="protein sequence ID" value="WPH04920.1"/>
    <property type="molecule type" value="Genomic_DNA"/>
</dbReference>
<dbReference type="InterPro" id="IPR038919">
    <property type="entry name" value="STB2/STB2"/>
</dbReference>
<dbReference type="InterPro" id="IPR059025">
    <property type="entry name" value="STB6_N"/>
</dbReference>
<feature type="compositionally biased region" description="Polar residues" evidence="1">
    <location>
        <begin position="611"/>
        <end position="631"/>
    </location>
</feature>
<feature type="compositionally biased region" description="Polar residues" evidence="1">
    <location>
        <begin position="668"/>
        <end position="677"/>
    </location>
</feature>
<accession>A0AAQ3RCZ5</accession>
<evidence type="ECO:0000313" key="4">
    <source>
        <dbReference type="Proteomes" id="UP001303373"/>
    </source>
</evidence>
<name>A0AAQ3RCZ5_9PEZI</name>
<feature type="compositionally biased region" description="Low complexity" evidence="1">
    <location>
        <begin position="696"/>
        <end position="711"/>
    </location>
</feature>